<dbReference type="PRINTS" id="PR00821">
    <property type="entry name" value="TAGLIPASE"/>
</dbReference>
<evidence type="ECO:0000313" key="9">
    <source>
        <dbReference type="Proteomes" id="UP000791440"/>
    </source>
</evidence>
<evidence type="ECO:0000313" key="7">
    <source>
        <dbReference type="EMBL" id="KAG6447344.1"/>
    </source>
</evidence>
<dbReference type="SUPFAM" id="SSF53474">
    <property type="entry name" value="alpha/beta-Hydrolases"/>
    <property type="match status" value="1"/>
</dbReference>
<keyword evidence="9" id="KW-1185">Reference proteome</keyword>
<dbReference type="GO" id="GO:0017171">
    <property type="term" value="F:serine hydrolase activity"/>
    <property type="evidence" value="ECO:0007669"/>
    <property type="project" value="TreeGrafter"/>
</dbReference>
<organism evidence="7 9">
    <name type="scientific">Manduca sexta</name>
    <name type="common">Tobacco hawkmoth</name>
    <name type="synonym">Tobacco hornworm</name>
    <dbReference type="NCBI Taxonomy" id="7130"/>
    <lineage>
        <taxon>Eukaryota</taxon>
        <taxon>Metazoa</taxon>
        <taxon>Ecdysozoa</taxon>
        <taxon>Arthropoda</taxon>
        <taxon>Hexapoda</taxon>
        <taxon>Insecta</taxon>
        <taxon>Pterygota</taxon>
        <taxon>Neoptera</taxon>
        <taxon>Endopterygota</taxon>
        <taxon>Lepidoptera</taxon>
        <taxon>Glossata</taxon>
        <taxon>Ditrysia</taxon>
        <taxon>Bombycoidea</taxon>
        <taxon>Sphingidae</taxon>
        <taxon>Sphinginae</taxon>
        <taxon>Sphingini</taxon>
        <taxon>Manduca</taxon>
    </lineage>
</organism>
<protein>
    <submittedName>
        <fullName evidence="8">Esterase</fullName>
    </submittedName>
</protein>
<dbReference type="Pfam" id="PF00151">
    <property type="entry name" value="Lipase"/>
    <property type="match status" value="1"/>
</dbReference>
<feature type="signal peptide" evidence="5">
    <location>
        <begin position="1"/>
        <end position="19"/>
    </location>
</feature>
<feature type="domain" description="Lipase" evidence="6">
    <location>
        <begin position="24"/>
        <end position="265"/>
    </location>
</feature>
<reference evidence="8" key="3">
    <citation type="journal article" date="2022" name="Insect Sci.">
        <title>Genome-wide identification, classification, and expression profiling of serine esterases and other esterase-related proteins in the tobacco hornworm, Manduca sexta.</title>
        <authorList>
            <person name="Miao Z."/>
            <person name="Xiong C."/>
            <person name="Cao X."/>
            <person name="Shan T."/>
            <person name="Jin Q."/>
            <person name="Jiang H."/>
        </authorList>
    </citation>
    <scope>NUCLEOTIDE SEQUENCE</scope>
    <source>
        <strain evidence="8">NLH6</strain>
    </source>
</reference>
<evidence type="ECO:0000256" key="2">
    <source>
        <dbReference type="ARBA" id="ARBA00010701"/>
    </source>
</evidence>
<dbReference type="GO" id="GO:0016298">
    <property type="term" value="F:lipase activity"/>
    <property type="evidence" value="ECO:0007669"/>
    <property type="project" value="InterPro"/>
</dbReference>
<evidence type="ECO:0000256" key="1">
    <source>
        <dbReference type="ARBA" id="ARBA00004613"/>
    </source>
</evidence>
<evidence type="ECO:0000256" key="5">
    <source>
        <dbReference type="SAM" id="SignalP"/>
    </source>
</evidence>
<accession>A0A921YX99</accession>
<dbReference type="EMBL" id="ON929098">
    <property type="protein sequence ID" value="UXP71880.1"/>
    <property type="molecule type" value="mRNA"/>
</dbReference>
<dbReference type="AlphaFoldDB" id="A0A921YX99"/>
<dbReference type="EMBL" id="JH668343">
    <property type="protein sequence ID" value="KAG6447344.1"/>
    <property type="molecule type" value="Genomic_DNA"/>
</dbReference>
<evidence type="ECO:0000256" key="3">
    <source>
        <dbReference type="ARBA" id="ARBA00022525"/>
    </source>
</evidence>
<dbReference type="Gene3D" id="3.40.50.1820">
    <property type="entry name" value="alpha/beta hydrolase"/>
    <property type="match status" value="1"/>
</dbReference>
<dbReference type="InterPro" id="IPR029058">
    <property type="entry name" value="AB_hydrolase_fold"/>
</dbReference>
<evidence type="ECO:0000256" key="4">
    <source>
        <dbReference type="RuleBase" id="RU004262"/>
    </source>
</evidence>
<keyword evidence="5" id="KW-0732">Signal</keyword>
<comment type="similarity">
    <text evidence="2 4">Belongs to the AB hydrolase superfamily. Lipase family.</text>
</comment>
<feature type="chain" id="PRO_5038276379" evidence="5">
    <location>
        <begin position="20"/>
        <end position="298"/>
    </location>
</feature>
<evidence type="ECO:0000259" key="6">
    <source>
        <dbReference type="Pfam" id="PF00151"/>
    </source>
</evidence>
<gene>
    <name evidence="7" type="ORF">O3G_MSEX004900</name>
</gene>
<dbReference type="InterPro" id="IPR013818">
    <property type="entry name" value="Lipase"/>
</dbReference>
<dbReference type="PANTHER" id="PTHR11610">
    <property type="entry name" value="LIPASE"/>
    <property type="match status" value="1"/>
</dbReference>
<proteinExistence type="evidence at transcript level"/>
<reference evidence="7" key="1">
    <citation type="journal article" date="2016" name="Insect Biochem. Mol. Biol.">
        <title>Multifaceted biological insights from a draft genome sequence of the tobacco hornworm moth, Manduca sexta.</title>
        <authorList>
            <person name="Kanost M.R."/>
            <person name="Arrese E.L."/>
            <person name="Cao X."/>
            <person name="Chen Y.R."/>
            <person name="Chellapilla S."/>
            <person name="Goldsmith M.R."/>
            <person name="Grosse-Wilde E."/>
            <person name="Heckel D.G."/>
            <person name="Herndon N."/>
            <person name="Jiang H."/>
            <person name="Papanicolaou A."/>
            <person name="Qu J."/>
            <person name="Soulages J.L."/>
            <person name="Vogel H."/>
            <person name="Walters J."/>
            <person name="Waterhouse R.M."/>
            <person name="Ahn S.J."/>
            <person name="Almeida F.C."/>
            <person name="An C."/>
            <person name="Aqrawi P."/>
            <person name="Bretschneider A."/>
            <person name="Bryant W.B."/>
            <person name="Bucks S."/>
            <person name="Chao H."/>
            <person name="Chevignon G."/>
            <person name="Christen J.M."/>
            <person name="Clarke D.F."/>
            <person name="Dittmer N.T."/>
            <person name="Ferguson L.C.F."/>
            <person name="Garavelou S."/>
            <person name="Gordon K.H.J."/>
            <person name="Gunaratna R.T."/>
            <person name="Han Y."/>
            <person name="Hauser F."/>
            <person name="He Y."/>
            <person name="Heidel-Fischer H."/>
            <person name="Hirsh A."/>
            <person name="Hu Y."/>
            <person name="Jiang H."/>
            <person name="Kalra D."/>
            <person name="Klinner C."/>
            <person name="Konig C."/>
            <person name="Kovar C."/>
            <person name="Kroll A.R."/>
            <person name="Kuwar S.S."/>
            <person name="Lee S.L."/>
            <person name="Lehman R."/>
            <person name="Li K."/>
            <person name="Li Z."/>
            <person name="Liang H."/>
            <person name="Lovelace S."/>
            <person name="Lu Z."/>
            <person name="Mansfield J.H."/>
            <person name="McCulloch K.J."/>
            <person name="Mathew T."/>
            <person name="Morton B."/>
            <person name="Muzny D.M."/>
            <person name="Neunemann D."/>
            <person name="Ongeri F."/>
            <person name="Pauchet Y."/>
            <person name="Pu L.L."/>
            <person name="Pyrousis I."/>
            <person name="Rao X.J."/>
            <person name="Redding A."/>
            <person name="Roesel C."/>
            <person name="Sanchez-Gracia A."/>
            <person name="Schaack S."/>
            <person name="Shukla A."/>
            <person name="Tetreau G."/>
            <person name="Wang Y."/>
            <person name="Xiong G.H."/>
            <person name="Traut W."/>
            <person name="Walsh T.K."/>
            <person name="Worley K.C."/>
            <person name="Wu D."/>
            <person name="Wu W."/>
            <person name="Wu Y.Q."/>
            <person name="Zhang X."/>
            <person name="Zou Z."/>
            <person name="Zucker H."/>
            <person name="Briscoe A.D."/>
            <person name="Burmester T."/>
            <person name="Clem R.J."/>
            <person name="Feyereisen R."/>
            <person name="Grimmelikhuijzen C.J.P."/>
            <person name="Hamodrakas S.J."/>
            <person name="Hansson B.S."/>
            <person name="Huguet E."/>
            <person name="Jermiin L.S."/>
            <person name="Lan Q."/>
            <person name="Lehman H.K."/>
            <person name="Lorenzen M."/>
            <person name="Merzendorfer H."/>
            <person name="Michalopoulos I."/>
            <person name="Morton D.B."/>
            <person name="Muthukrishnan S."/>
            <person name="Oakeshott J.G."/>
            <person name="Palmer W."/>
            <person name="Park Y."/>
            <person name="Passarelli A.L."/>
            <person name="Rozas J."/>
            <person name="Schwartz L.M."/>
            <person name="Smith W."/>
            <person name="Southgate A."/>
            <person name="Vilcinskas A."/>
            <person name="Vogt R."/>
            <person name="Wang P."/>
            <person name="Werren J."/>
            <person name="Yu X.Q."/>
            <person name="Zhou J.J."/>
            <person name="Brown S.J."/>
            <person name="Scherer S.E."/>
            <person name="Richards S."/>
            <person name="Blissard G.W."/>
        </authorList>
    </citation>
    <scope>NUCLEOTIDE SEQUENCE</scope>
</reference>
<reference evidence="7" key="2">
    <citation type="submission" date="2020-12" db="EMBL/GenBank/DDBJ databases">
        <authorList>
            <person name="Kanost M."/>
        </authorList>
    </citation>
    <scope>NUCLEOTIDE SEQUENCE</scope>
</reference>
<keyword evidence="3" id="KW-0964">Secreted</keyword>
<dbReference type="GO" id="GO:0016042">
    <property type="term" value="P:lipid catabolic process"/>
    <property type="evidence" value="ECO:0007669"/>
    <property type="project" value="TreeGrafter"/>
</dbReference>
<comment type="subcellular location">
    <subcellularLocation>
        <location evidence="1">Secreted</location>
    </subcellularLocation>
</comment>
<dbReference type="InterPro" id="IPR000734">
    <property type="entry name" value="TAG_lipase"/>
</dbReference>
<dbReference type="Proteomes" id="UP000791440">
    <property type="component" value="Unassembled WGS sequence"/>
</dbReference>
<sequence>MYSLVKCAFIVFAATAASGFNLGDRDVVFHLFTRENPQVSQPLLSSVSSIMASAFSVTRPTVVTIHSNGESVTGNFNAFVVPAHLSVEDVNLIAVDWSPRSGIYTEGLANAPQCGRRIAEFVNIIIRQFGYDADRIRIVGVGLGGHIAGIAARHIEGEVPHIIALDPSLHGWSHHPDKLNPDDASVVEVLHTTAGNLGYDYPLGDLDFYPNGGSEQMGCGSDMSCSHTYAYAFYAESLTSEINNGNAFVGTACESYEQAIVLACSGDRDAIFGGSEPKLFESGIYVFLTNFNPPFARG</sequence>
<dbReference type="GO" id="GO:0005615">
    <property type="term" value="C:extracellular space"/>
    <property type="evidence" value="ECO:0007669"/>
    <property type="project" value="TreeGrafter"/>
</dbReference>
<name>A0A921YX99_MANSE</name>
<dbReference type="PANTHER" id="PTHR11610:SF173">
    <property type="entry name" value="LIPASE DOMAIN-CONTAINING PROTEIN-RELATED"/>
    <property type="match status" value="1"/>
</dbReference>
<evidence type="ECO:0000313" key="8">
    <source>
        <dbReference type="EMBL" id="UXP71880.1"/>
    </source>
</evidence>